<dbReference type="Gene3D" id="1.10.357.10">
    <property type="entry name" value="Tetracycline Repressor, domain 2"/>
    <property type="match status" value="1"/>
</dbReference>
<evidence type="ECO:0000256" key="5">
    <source>
        <dbReference type="SAM" id="MobiDB-lite"/>
    </source>
</evidence>
<evidence type="ECO:0000256" key="4">
    <source>
        <dbReference type="PROSITE-ProRule" id="PRU00335"/>
    </source>
</evidence>
<dbReference type="InterPro" id="IPR001647">
    <property type="entry name" value="HTH_TetR"/>
</dbReference>
<dbReference type="PROSITE" id="PS50977">
    <property type="entry name" value="HTH_TETR_2"/>
    <property type="match status" value="1"/>
</dbReference>
<dbReference type="RefSeq" id="WP_262842873.1">
    <property type="nucleotide sequence ID" value="NZ_JANZYP010000014.1"/>
</dbReference>
<evidence type="ECO:0000259" key="6">
    <source>
        <dbReference type="PROSITE" id="PS50977"/>
    </source>
</evidence>
<feature type="compositionally biased region" description="Basic and acidic residues" evidence="5">
    <location>
        <begin position="233"/>
        <end position="249"/>
    </location>
</feature>
<accession>A0ABV9EP66</accession>
<dbReference type="InterPro" id="IPR050109">
    <property type="entry name" value="HTH-type_TetR-like_transc_reg"/>
</dbReference>
<protein>
    <submittedName>
        <fullName evidence="7">TetR/AcrR family transcriptional regulator</fullName>
    </submittedName>
</protein>
<evidence type="ECO:0000313" key="8">
    <source>
        <dbReference type="Proteomes" id="UP001595891"/>
    </source>
</evidence>
<gene>
    <name evidence="7" type="ORF">ACFO8L_27175</name>
</gene>
<dbReference type="EMBL" id="JBHSFN010000018">
    <property type="protein sequence ID" value="MFC4589799.1"/>
    <property type="molecule type" value="Genomic_DNA"/>
</dbReference>
<dbReference type="SUPFAM" id="SSF46689">
    <property type="entry name" value="Homeodomain-like"/>
    <property type="match status" value="1"/>
</dbReference>
<keyword evidence="3" id="KW-0804">Transcription</keyword>
<sequence length="276" mass="29777">MVDEPGFRERKKQRTKRALVEAALRLFDEQGYEETTLDQIAAAADISRRTFFSYFPAKEDVLFLGMEERVEGVLRGIAGRRPEEAMVDVLVRAAEEVAGHAWGDDLAGALEPVELRLLLTVPALQARALYRLSLAEARIAEALRAAFPGELDPITAVAVVGAVVRAGTAAAMAALRNGEPGDQVRAATRRAVRIVGQGLRHTLGPRPEDRSAQVPSEDRSARGPSEGRPVRGPSEDRSARDPSEWRSAEDGSTEDGSVEGALGVRTEADADQGGRF</sequence>
<dbReference type="Pfam" id="PF00440">
    <property type="entry name" value="TetR_N"/>
    <property type="match status" value="1"/>
</dbReference>
<keyword evidence="1" id="KW-0805">Transcription regulation</keyword>
<evidence type="ECO:0000256" key="3">
    <source>
        <dbReference type="ARBA" id="ARBA00023163"/>
    </source>
</evidence>
<organism evidence="7 8">
    <name type="scientific">Sphaerisporangium corydalis</name>
    <dbReference type="NCBI Taxonomy" id="1441875"/>
    <lineage>
        <taxon>Bacteria</taxon>
        <taxon>Bacillati</taxon>
        <taxon>Actinomycetota</taxon>
        <taxon>Actinomycetes</taxon>
        <taxon>Streptosporangiales</taxon>
        <taxon>Streptosporangiaceae</taxon>
        <taxon>Sphaerisporangium</taxon>
    </lineage>
</organism>
<proteinExistence type="predicted"/>
<feature type="region of interest" description="Disordered" evidence="5">
    <location>
        <begin position="197"/>
        <end position="276"/>
    </location>
</feature>
<dbReference type="PANTHER" id="PTHR30055">
    <property type="entry name" value="HTH-TYPE TRANSCRIPTIONAL REGULATOR RUTR"/>
    <property type="match status" value="1"/>
</dbReference>
<dbReference type="Gene3D" id="1.10.10.60">
    <property type="entry name" value="Homeodomain-like"/>
    <property type="match status" value="1"/>
</dbReference>
<keyword evidence="2 4" id="KW-0238">DNA-binding</keyword>
<dbReference type="InterPro" id="IPR023772">
    <property type="entry name" value="DNA-bd_HTH_TetR-type_CS"/>
</dbReference>
<keyword evidence="8" id="KW-1185">Reference proteome</keyword>
<dbReference type="InterPro" id="IPR009057">
    <property type="entry name" value="Homeodomain-like_sf"/>
</dbReference>
<dbReference type="Proteomes" id="UP001595891">
    <property type="component" value="Unassembled WGS sequence"/>
</dbReference>
<feature type="compositionally biased region" description="Basic and acidic residues" evidence="5">
    <location>
        <begin position="206"/>
        <end position="221"/>
    </location>
</feature>
<dbReference type="PRINTS" id="PR00455">
    <property type="entry name" value="HTHTETR"/>
</dbReference>
<feature type="domain" description="HTH tetR-type" evidence="6">
    <location>
        <begin position="13"/>
        <end position="73"/>
    </location>
</feature>
<evidence type="ECO:0000256" key="2">
    <source>
        <dbReference type="ARBA" id="ARBA00023125"/>
    </source>
</evidence>
<evidence type="ECO:0000256" key="1">
    <source>
        <dbReference type="ARBA" id="ARBA00023015"/>
    </source>
</evidence>
<dbReference type="PANTHER" id="PTHR30055:SF234">
    <property type="entry name" value="HTH-TYPE TRANSCRIPTIONAL REGULATOR BETI"/>
    <property type="match status" value="1"/>
</dbReference>
<dbReference type="PROSITE" id="PS01081">
    <property type="entry name" value="HTH_TETR_1"/>
    <property type="match status" value="1"/>
</dbReference>
<evidence type="ECO:0000313" key="7">
    <source>
        <dbReference type="EMBL" id="MFC4589799.1"/>
    </source>
</evidence>
<comment type="caution">
    <text evidence="7">The sequence shown here is derived from an EMBL/GenBank/DDBJ whole genome shotgun (WGS) entry which is preliminary data.</text>
</comment>
<feature type="compositionally biased region" description="Basic and acidic residues" evidence="5">
    <location>
        <begin position="266"/>
        <end position="276"/>
    </location>
</feature>
<reference evidence="8" key="1">
    <citation type="journal article" date="2019" name="Int. J. Syst. Evol. Microbiol.">
        <title>The Global Catalogue of Microorganisms (GCM) 10K type strain sequencing project: providing services to taxonomists for standard genome sequencing and annotation.</title>
        <authorList>
            <consortium name="The Broad Institute Genomics Platform"/>
            <consortium name="The Broad Institute Genome Sequencing Center for Infectious Disease"/>
            <person name="Wu L."/>
            <person name="Ma J."/>
        </authorList>
    </citation>
    <scope>NUCLEOTIDE SEQUENCE [LARGE SCALE GENOMIC DNA]</scope>
    <source>
        <strain evidence="8">CCUG 49560</strain>
    </source>
</reference>
<feature type="DNA-binding region" description="H-T-H motif" evidence="4">
    <location>
        <begin position="36"/>
        <end position="55"/>
    </location>
</feature>
<name>A0ABV9EP66_9ACTN</name>